<evidence type="ECO:0000256" key="1">
    <source>
        <dbReference type="SAM" id="Phobius"/>
    </source>
</evidence>
<feature type="transmembrane region" description="Helical" evidence="1">
    <location>
        <begin position="60"/>
        <end position="76"/>
    </location>
</feature>
<dbReference type="OrthoDB" id="1953204at2"/>
<dbReference type="KEGG" id="tum:CBW65_10050"/>
<dbReference type="InterPro" id="IPR047793">
    <property type="entry name" value="LiaF_C"/>
</dbReference>
<evidence type="ECO:0000259" key="2">
    <source>
        <dbReference type="Pfam" id="PF09922"/>
    </source>
</evidence>
<dbReference type="InterPro" id="IPR054331">
    <property type="entry name" value="LiaF_TM"/>
</dbReference>
<organism evidence="4 5">
    <name type="scientific">Tumebacillus avium</name>
    <dbReference type="NCBI Taxonomy" id="1903704"/>
    <lineage>
        <taxon>Bacteria</taxon>
        <taxon>Bacillati</taxon>
        <taxon>Bacillota</taxon>
        <taxon>Bacilli</taxon>
        <taxon>Bacillales</taxon>
        <taxon>Alicyclobacillaceae</taxon>
        <taxon>Tumebacillus</taxon>
    </lineage>
</organism>
<evidence type="ECO:0000313" key="4">
    <source>
        <dbReference type="EMBL" id="ARU61298.1"/>
    </source>
</evidence>
<dbReference type="Proteomes" id="UP000195437">
    <property type="component" value="Chromosome"/>
</dbReference>
<sequence length="254" mass="28374">MANRMLGIVLLVTGFIFVVPNFDWWEVWTVKLSFWTFWPLYLIIWGAINVIDSFRKRRRAGLFSLTVIVLGTLLILDRLHVASFSAWALPGILILFGLMLLFGRRPKGNVSIIRNSQQAEAYVDEVTQELSGDVAEIRGKMGDLFIGGPHWELKDSVIEQKVGSVRVDLTETTIPLGETVLEVECKMGDVFILVPEGLPVTVQATCRVGSLSLFQQINNGGGKLHHQSPGYEEAERKVRIIAEVKIGDLSVKRA</sequence>
<feature type="transmembrane region" description="Helical" evidence="1">
    <location>
        <begin position="5"/>
        <end position="22"/>
    </location>
</feature>
<protein>
    <submittedName>
        <fullName evidence="4">Uncharacterized protein</fullName>
    </submittedName>
</protein>
<dbReference type="AlphaFoldDB" id="A0A1Y0ILB0"/>
<proteinExistence type="predicted"/>
<dbReference type="Pfam" id="PF09922">
    <property type="entry name" value="LiaF-like_C"/>
    <property type="match status" value="1"/>
</dbReference>
<keyword evidence="1" id="KW-1133">Transmembrane helix</keyword>
<accession>A0A1Y0ILB0</accession>
<gene>
    <name evidence="4" type="ORF">CBW65_10050</name>
</gene>
<evidence type="ECO:0000313" key="5">
    <source>
        <dbReference type="Proteomes" id="UP000195437"/>
    </source>
</evidence>
<feature type="transmembrane region" description="Helical" evidence="1">
    <location>
        <begin position="28"/>
        <end position="48"/>
    </location>
</feature>
<dbReference type="NCBIfam" id="NF040535">
    <property type="entry name" value="LiaF_C_term"/>
    <property type="match status" value="1"/>
</dbReference>
<reference evidence="5" key="1">
    <citation type="submission" date="2017-05" db="EMBL/GenBank/DDBJ databases">
        <authorList>
            <person name="Sung H."/>
        </authorList>
    </citation>
    <scope>NUCLEOTIDE SEQUENCE [LARGE SCALE GENOMIC DNA]</scope>
    <source>
        <strain evidence="5">AR23208</strain>
    </source>
</reference>
<dbReference type="RefSeq" id="WP_087456677.1">
    <property type="nucleotide sequence ID" value="NZ_CP021434.1"/>
</dbReference>
<keyword evidence="1" id="KW-0472">Membrane</keyword>
<feature type="domain" description="LiaF transmembrane" evidence="3">
    <location>
        <begin position="6"/>
        <end position="105"/>
    </location>
</feature>
<keyword evidence="5" id="KW-1185">Reference proteome</keyword>
<dbReference type="InterPro" id="IPR024425">
    <property type="entry name" value="LiaF-like_C"/>
</dbReference>
<name>A0A1Y0ILB0_9BACL</name>
<feature type="domain" description="Cell wall-active antibiotics response LiaF-like C-terminal" evidence="2">
    <location>
        <begin position="141"/>
        <end position="251"/>
    </location>
</feature>
<evidence type="ECO:0000259" key="3">
    <source>
        <dbReference type="Pfam" id="PF22570"/>
    </source>
</evidence>
<keyword evidence="1" id="KW-0812">Transmembrane</keyword>
<feature type="transmembrane region" description="Helical" evidence="1">
    <location>
        <begin position="82"/>
        <end position="102"/>
    </location>
</feature>
<dbReference type="Pfam" id="PF22570">
    <property type="entry name" value="LiaF-TM"/>
    <property type="match status" value="1"/>
</dbReference>
<dbReference type="EMBL" id="CP021434">
    <property type="protein sequence ID" value="ARU61298.1"/>
    <property type="molecule type" value="Genomic_DNA"/>
</dbReference>